<reference evidence="3" key="2">
    <citation type="submission" date="2025-08" db="UniProtKB">
        <authorList>
            <consortium name="Ensembl"/>
        </authorList>
    </citation>
    <scope>IDENTIFICATION</scope>
</reference>
<dbReference type="GeneTree" id="ENSGT01020000230412"/>
<evidence type="ECO:0000313" key="3">
    <source>
        <dbReference type="Ensembl" id="ENSAPLP00000016419.1"/>
    </source>
</evidence>
<proteinExistence type="predicted"/>
<feature type="region of interest" description="Disordered" evidence="1">
    <location>
        <begin position="1"/>
        <end position="104"/>
    </location>
</feature>
<dbReference type="GO" id="GO:0005654">
    <property type="term" value="C:nucleoplasm"/>
    <property type="evidence" value="ECO:0007669"/>
    <property type="project" value="Ensembl"/>
</dbReference>
<reference evidence="3 4" key="1">
    <citation type="submission" date="2017-10" db="EMBL/GenBank/DDBJ databases">
        <title>A new Pekin duck reference genome.</title>
        <authorList>
            <person name="Hou Z.-C."/>
            <person name="Zhou Z.-K."/>
            <person name="Zhu F."/>
            <person name="Hou S.-S."/>
        </authorList>
    </citation>
    <scope>NUCLEOTIDE SEQUENCE [LARGE SCALE GENOMIC DNA]</scope>
</reference>
<organism evidence="3 4">
    <name type="scientific">Anas platyrhynchos platyrhynchos</name>
    <name type="common">Northern mallard</name>
    <dbReference type="NCBI Taxonomy" id="8840"/>
    <lineage>
        <taxon>Eukaryota</taxon>
        <taxon>Metazoa</taxon>
        <taxon>Chordata</taxon>
        <taxon>Craniata</taxon>
        <taxon>Vertebrata</taxon>
        <taxon>Euteleostomi</taxon>
        <taxon>Archelosauria</taxon>
        <taxon>Archosauria</taxon>
        <taxon>Dinosauria</taxon>
        <taxon>Saurischia</taxon>
        <taxon>Theropoda</taxon>
        <taxon>Coelurosauria</taxon>
        <taxon>Aves</taxon>
        <taxon>Neognathae</taxon>
        <taxon>Galloanserae</taxon>
        <taxon>Anseriformes</taxon>
        <taxon>Anatidae</taxon>
        <taxon>Anatinae</taxon>
        <taxon>Anas</taxon>
    </lineage>
</organism>
<evidence type="ECO:0000313" key="4">
    <source>
        <dbReference type="Proteomes" id="UP000016666"/>
    </source>
</evidence>
<dbReference type="Pfam" id="PF14681">
    <property type="entry name" value="UPRTase"/>
    <property type="match status" value="1"/>
</dbReference>
<accession>A0A493SS48</accession>
<protein>
    <submittedName>
        <fullName evidence="3">Uracil phosphoribosyltransferase homolog</fullName>
    </submittedName>
</protein>
<evidence type="ECO:0000259" key="2">
    <source>
        <dbReference type="Pfam" id="PF14681"/>
    </source>
</evidence>
<evidence type="ECO:0000256" key="1">
    <source>
        <dbReference type="SAM" id="MobiDB-lite"/>
    </source>
</evidence>
<dbReference type="Gene3D" id="3.40.50.2020">
    <property type="match status" value="1"/>
</dbReference>
<feature type="domain" description="Phosphoribosyltransferase" evidence="2">
    <location>
        <begin position="105"/>
        <end position="240"/>
    </location>
</feature>
<reference evidence="3" key="3">
    <citation type="submission" date="2025-09" db="UniProtKB">
        <authorList>
            <consortium name="Ensembl"/>
        </authorList>
    </citation>
    <scope>IDENTIFICATION</scope>
</reference>
<dbReference type="InterPro" id="IPR000836">
    <property type="entry name" value="PRTase_dom"/>
</dbReference>
<dbReference type="Ensembl" id="ENSAPLT00000048520.1">
    <property type="protein sequence ID" value="ENSAPLP00000016419.1"/>
    <property type="gene ID" value="ENSAPLG00000008794.2"/>
</dbReference>
<feature type="compositionally biased region" description="Low complexity" evidence="1">
    <location>
        <begin position="57"/>
        <end position="69"/>
    </location>
</feature>
<sequence>MEAMPCRNQRLGPAPGPQDEQQPPVVLAAAAAAAGTGGGGGGCSRLIRFAEPDEGGESSPSPDSSSGSNNDGGGAGGSAQPRGGDRGAAEAAADERPDPGVADHHQGQIRLVVEEGLNQLPYTECTVTTPTGYKYEGVKFEKGNCGVSIMRSGEAMEQGLRDCCRSIRIGKILIQSDEETQRAKVYYAKFPPDIYRRKVLLMYPILSTGNTVIEAVKVLIEHGVQPSVIILLSLFSTPHGKWRGCAGRQRCSCLCHPAGKASGSPALQAAAKSASLANKDTSSTLLRKDLFSSMNFETESEHWHMWHGQGRRLAEQKGPVTPHGKTATGEAFLSAGIGKENAATTLSLPVAPEHSSPC</sequence>
<name>A0A493SS48_ANAPP</name>
<keyword evidence="4" id="KW-1185">Reference proteome</keyword>
<dbReference type="AlphaFoldDB" id="A0A493SS48"/>
<gene>
    <name evidence="3" type="primary">UPRT</name>
</gene>
<dbReference type="InterPro" id="IPR029057">
    <property type="entry name" value="PRTase-like"/>
</dbReference>
<dbReference type="CDD" id="cd06223">
    <property type="entry name" value="PRTases_typeI"/>
    <property type="match status" value="1"/>
</dbReference>
<dbReference type="SUPFAM" id="SSF53271">
    <property type="entry name" value="PRTase-like"/>
    <property type="match status" value="1"/>
</dbReference>
<dbReference type="Proteomes" id="UP000016666">
    <property type="component" value="Chromosome 10"/>
</dbReference>
<feature type="compositionally biased region" description="Basic and acidic residues" evidence="1">
    <location>
        <begin position="83"/>
        <end position="104"/>
    </location>
</feature>
<dbReference type="STRING" id="8840.ENSAPLP00000016419"/>